<dbReference type="GO" id="GO:0000976">
    <property type="term" value="F:transcription cis-regulatory region binding"/>
    <property type="evidence" value="ECO:0007669"/>
    <property type="project" value="TreeGrafter"/>
</dbReference>
<reference evidence="6" key="1">
    <citation type="submission" date="2022-08" db="EMBL/GenBank/DDBJ databases">
        <authorList>
            <person name="Tistechok S."/>
            <person name="Samborskyy M."/>
            <person name="Roman I."/>
        </authorList>
    </citation>
    <scope>NUCLEOTIDE SEQUENCE</scope>
    <source>
        <strain evidence="6">DSM 103496</strain>
    </source>
</reference>
<keyword evidence="1" id="KW-0805">Transcription regulation</keyword>
<dbReference type="AlphaFoldDB" id="A0A9X2VV04"/>
<feature type="domain" description="HTH tetR-type" evidence="5">
    <location>
        <begin position="7"/>
        <end position="67"/>
    </location>
</feature>
<name>A0A9X2VV04_9PSEU</name>
<dbReference type="SUPFAM" id="SSF46689">
    <property type="entry name" value="Homeodomain-like"/>
    <property type="match status" value="1"/>
</dbReference>
<evidence type="ECO:0000256" key="3">
    <source>
        <dbReference type="ARBA" id="ARBA00023163"/>
    </source>
</evidence>
<dbReference type="Pfam" id="PF00440">
    <property type="entry name" value="TetR_N"/>
    <property type="match status" value="1"/>
</dbReference>
<dbReference type="Gene3D" id="1.10.10.60">
    <property type="entry name" value="Homeodomain-like"/>
    <property type="match status" value="1"/>
</dbReference>
<evidence type="ECO:0000256" key="4">
    <source>
        <dbReference type="PROSITE-ProRule" id="PRU00335"/>
    </source>
</evidence>
<dbReference type="InterPro" id="IPR050109">
    <property type="entry name" value="HTH-type_TetR-like_transc_reg"/>
</dbReference>
<gene>
    <name evidence="6" type="ORF">NZH93_40495</name>
</gene>
<evidence type="ECO:0000313" key="7">
    <source>
        <dbReference type="Proteomes" id="UP001141259"/>
    </source>
</evidence>
<dbReference type="PROSITE" id="PS50977">
    <property type="entry name" value="HTH_TETR_2"/>
    <property type="match status" value="1"/>
</dbReference>
<dbReference type="PANTHER" id="PTHR30055:SF148">
    <property type="entry name" value="TETR-FAMILY TRANSCRIPTIONAL REGULATOR"/>
    <property type="match status" value="1"/>
</dbReference>
<dbReference type="PANTHER" id="PTHR30055">
    <property type="entry name" value="HTH-TYPE TRANSCRIPTIONAL REGULATOR RUTR"/>
    <property type="match status" value="1"/>
</dbReference>
<comment type="caution">
    <text evidence="6">The sequence shown here is derived from an EMBL/GenBank/DDBJ whole genome shotgun (WGS) entry which is preliminary data.</text>
</comment>
<evidence type="ECO:0000256" key="1">
    <source>
        <dbReference type="ARBA" id="ARBA00023015"/>
    </source>
</evidence>
<keyword evidence="2 4" id="KW-0238">DNA-binding</keyword>
<sequence>MVRPQDERITDAVLDSARELLGEVGYRNLTVEALATRARTTKPAIRRRWPSLKHVIVDAMATDNSTMAEPDTGCTHCDLVILVEELRRSMDDVTLGKILPALVMDLADDADLKRRFLTTAWQPRRERTNRILERGIARGELRPDLDLELAQDLLAATVVYRFLFAHAPLGPDVSEQIVEYSLGGIAGDAEVRHDGTCRTAHGDVRKHATRPRP</sequence>
<feature type="DNA-binding region" description="H-T-H motif" evidence="4">
    <location>
        <begin position="30"/>
        <end position="49"/>
    </location>
</feature>
<protein>
    <submittedName>
        <fullName evidence="6">TetR/AcrR family transcriptional regulator</fullName>
    </submittedName>
</protein>
<keyword evidence="7" id="KW-1185">Reference proteome</keyword>
<evidence type="ECO:0000259" key="5">
    <source>
        <dbReference type="PROSITE" id="PS50977"/>
    </source>
</evidence>
<dbReference type="InterPro" id="IPR009057">
    <property type="entry name" value="Homeodomain-like_sf"/>
</dbReference>
<dbReference type="Proteomes" id="UP001141259">
    <property type="component" value="Unassembled WGS sequence"/>
</dbReference>
<dbReference type="Gene3D" id="1.10.357.10">
    <property type="entry name" value="Tetracycline Repressor, domain 2"/>
    <property type="match status" value="1"/>
</dbReference>
<keyword evidence="3" id="KW-0804">Transcription</keyword>
<dbReference type="RefSeq" id="WP_259628620.1">
    <property type="nucleotide sequence ID" value="NZ_JANYMP010000029.1"/>
</dbReference>
<dbReference type="EMBL" id="JANYMP010000029">
    <property type="protein sequence ID" value="MCS7483161.1"/>
    <property type="molecule type" value="Genomic_DNA"/>
</dbReference>
<dbReference type="InterPro" id="IPR036271">
    <property type="entry name" value="Tet_transcr_reg_TetR-rel_C_sf"/>
</dbReference>
<evidence type="ECO:0000256" key="2">
    <source>
        <dbReference type="ARBA" id="ARBA00023125"/>
    </source>
</evidence>
<proteinExistence type="predicted"/>
<dbReference type="SUPFAM" id="SSF48498">
    <property type="entry name" value="Tetracyclin repressor-like, C-terminal domain"/>
    <property type="match status" value="1"/>
</dbReference>
<accession>A0A9X2VV04</accession>
<dbReference type="InterPro" id="IPR011075">
    <property type="entry name" value="TetR_C"/>
</dbReference>
<dbReference type="GO" id="GO:0003700">
    <property type="term" value="F:DNA-binding transcription factor activity"/>
    <property type="evidence" value="ECO:0007669"/>
    <property type="project" value="TreeGrafter"/>
</dbReference>
<evidence type="ECO:0000313" key="6">
    <source>
        <dbReference type="EMBL" id="MCS7483161.1"/>
    </source>
</evidence>
<dbReference type="Pfam" id="PF16859">
    <property type="entry name" value="TetR_C_11"/>
    <property type="match status" value="1"/>
</dbReference>
<dbReference type="InterPro" id="IPR001647">
    <property type="entry name" value="HTH_TetR"/>
</dbReference>
<organism evidence="6 7">
    <name type="scientific">Umezawaea endophytica</name>
    <dbReference type="NCBI Taxonomy" id="1654476"/>
    <lineage>
        <taxon>Bacteria</taxon>
        <taxon>Bacillati</taxon>
        <taxon>Actinomycetota</taxon>
        <taxon>Actinomycetes</taxon>
        <taxon>Pseudonocardiales</taxon>
        <taxon>Pseudonocardiaceae</taxon>
        <taxon>Umezawaea</taxon>
    </lineage>
</organism>